<keyword evidence="3 6" id="KW-0812">Transmembrane</keyword>
<evidence type="ECO:0000256" key="4">
    <source>
        <dbReference type="ARBA" id="ARBA00022989"/>
    </source>
</evidence>
<proteinExistence type="inferred from homology"/>
<organism evidence="7 8">
    <name type="scientific">Daphnia galeata</name>
    <dbReference type="NCBI Taxonomy" id="27404"/>
    <lineage>
        <taxon>Eukaryota</taxon>
        <taxon>Metazoa</taxon>
        <taxon>Ecdysozoa</taxon>
        <taxon>Arthropoda</taxon>
        <taxon>Crustacea</taxon>
        <taxon>Branchiopoda</taxon>
        <taxon>Diplostraca</taxon>
        <taxon>Cladocera</taxon>
        <taxon>Anomopoda</taxon>
        <taxon>Daphniidae</taxon>
        <taxon>Daphnia</taxon>
    </lineage>
</organism>
<keyword evidence="8" id="KW-1185">Reference proteome</keyword>
<evidence type="ECO:0000256" key="3">
    <source>
        <dbReference type="ARBA" id="ARBA00022692"/>
    </source>
</evidence>
<feature type="transmembrane region" description="Helical" evidence="6">
    <location>
        <begin position="87"/>
        <end position="117"/>
    </location>
</feature>
<feature type="transmembrane region" description="Helical" evidence="6">
    <location>
        <begin position="179"/>
        <end position="201"/>
    </location>
</feature>
<evidence type="ECO:0000313" key="7">
    <source>
        <dbReference type="EMBL" id="CAH0106085.1"/>
    </source>
</evidence>
<reference evidence="7" key="1">
    <citation type="submission" date="2021-11" db="EMBL/GenBank/DDBJ databases">
        <authorList>
            <person name="Schell T."/>
        </authorList>
    </citation>
    <scope>NUCLEOTIDE SEQUENCE</scope>
    <source>
        <strain evidence="7">M5</strain>
    </source>
</reference>
<dbReference type="EMBL" id="CAKKLH010000213">
    <property type="protein sequence ID" value="CAH0106085.1"/>
    <property type="molecule type" value="Genomic_DNA"/>
</dbReference>
<evidence type="ECO:0000256" key="5">
    <source>
        <dbReference type="ARBA" id="ARBA00023136"/>
    </source>
</evidence>
<feature type="transmembrane region" description="Helical" evidence="6">
    <location>
        <begin position="129"/>
        <end position="149"/>
    </location>
</feature>
<keyword evidence="4 6" id="KW-1133">Transmembrane helix</keyword>
<evidence type="ECO:0000256" key="6">
    <source>
        <dbReference type="SAM" id="Phobius"/>
    </source>
</evidence>
<dbReference type="Gene3D" id="1.20.140.150">
    <property type="match status" value="1"/>
</dbReference>
<comment type="similarity">
    <text evidence="2">Belongs to the clarin family.</text>
</comment>
<comment type="subcellular location">
    <subcellularLocation>
        <location evidence="1">Membrane</location>
        <topology evidence="1">Multi-pass membrane protein</topology>
    </subcellularLocation>
</comment>
<dbReference type="GO" id="GO:0016020">
    <property type="term" value="C:membrane"/>
    <property type="evidence" value="ECO:0007669"/>
    <property type="project" value="UniProtKB-SubCell"/>
</dbReference>
<dbReference type="OrthoDB" id="10012538at2759"/>
<name>A0A8J2RYY2_9CRUS</name>
<dbReference type="Proteomes" id="UP000789390">
    <property type="component" value="Unassembled WGS sequence"/>
</dbReference>
<comment type="caution">
    <text evidence="7">The sequence shown here is derived from an EMBL/GenBank/DDBJ whole genome shotgun (WGS) entry which is preliminary data.</text>
</comment>
<evidence type="ECO:0000313" key="8">
    <source>
        <dbReference type="Proteomes" id="UP000789390"/>
    </source>
</evidence>
<dbReference type="Pfam" id="PF25807">
    <property type="entry name" value="Clarin-2"/>
    <property type="match status" value="1"/>
</dbReference>
<dbReference type="InterPro" id="IPR026748">
    <property type="entry name" value="Clarin"/>
</dbReference>
<gene>
    <name evidence="7" type="ORF">DGAL_LOCUS9234</name>
</gene>
<dbReference type="PANTHER" id="PTHR31548">
    <property type="entry name" value="CLARIN"/>
    <property type="match status" value="1"/>
</dbReference>
<protein>
    <submittedName>
        <fullName evidence="7">Uncharacterized protein</fullName>
    </submittedName>
</protein>
<evidence type="ECO:0000256" key="2">
    <source>
        <dbReference type="ARBA" id="ARBA00005787"/>
    </source>
</evidence>
<evidence type="ECO:0000256" key="1">
    <source>
        <dbReference type="ARBA" id="ARBA00004141"/>
    </source>
</evidence>
<accession>A0A8J2RYY2</accession>
<dbReference type="PANTHER" id="PTHR31548:SF1">
    <property type="entry name" value="LD47387P"/>
    <property type="match status" value="1"/>
</dbReference>
<dbReference type="GO" id="GO:0007605">
    <property type="term" value="P:sensory perception of sound"/>
    <property type="evidence" value="ECO:0007669"/>
    <property type="project" value="UniProtKB-ARBA"/>
</dbReference>
<keyword evidence="5 6" id="KW-0472">Membrane</keyword>
<sequence length="225" mass="25001">MNLYKRGLIFATFLGCSLSAAFLAASISTDSWVYADVKRVTNPYESDGHVFFGLFKGKRELNVGYGWRTYPVSVIENFNGESDFLNFGLWVTTVTCVCGAIVFAVIGALMAIVNTTLTPVETIAGRTGLFFWNSLSIVFSVTAMVAWIVQFHLRLSSNVLVQEDRDNHWTSEGRASLGYSFWFVIGSALSHVANIILLVLVNADERRKYVKPLPTEKTNSAVLLY</sequence>
<dbReference type="AlphaFoldDB" id="A0A8J2RYY2"/>